<gene>
    <name evidence="2" type="ORF">IAP99_27265</name>
</gene>
<evidence type="ECO:0000313" key="2">
    <source>
        <dbReference type="EMBL" id="QNP27663.1"/>
    </source>
</evidence>
<accession>A0A7H0EV47</accession>
<keyword evidence="1" id="KW-0812">Transmembrane</keyword>
<geneLocation type="plasmid" evidence="2 3">
    <name>p2757-40</name>
</geneLocation>
<feature type="transmembrane region" description="Helical" evidence="1">
    <location>
        <begin position="7"/>
        <end position="24"/>
    </location>
</feature>
<dbReference type="RefSeq" id="WP_187726406.1">
    <property type="nucleotide sequence ID" value="NZ_CP060809.1"/>
</dbReference>
<evidence type="ECO:0008006" key="4">
    <source>
        <dbReference type="Google" id="ProtNLM"/>
    </source>
</evidence>
<evidence type="ECO:0000256" key="1">
    <source>
        <dbReference type="SAM" id="Phobius"/>
    </source>
</evidence>
<keyword evidence="1" id="KW-0472">Membrane</keyword>
<feature type="transmembrane region" description="Helical" evidence="1">
    <location>
        <begin position="104"/>
        <end position="127"/>
    </location>
</feature>
<reference evidence="2 3" key="1">
    <citation type="submission" date="2020-08" db="EMBL/GenBank/DDBJ databases">
        <title>Complete genome sequence of Klebsiella pneumoniae KP2757.</title>
        <authorList>
            <person name="Zhang X."/>
        </authorList>
    </citation>
    <scope>NUCLEOTIDE SEQUENCE [LARGE SCALE GENOMIC DNA]</scope>
    <source>
        <strain evidence="2 3">KP2757</strain>
        <plasmid evidence="2 3">p2757-40</plasmid>
    </source>
</reference>
<dbReference type="EMBL" id="CP060809">
    <property type="protein sequence ID" value="QNP27663.1"/>
    <property type="molecule type" value="Genomic_DNA"/>
</dbReference>
<dbReference type="AlphaFoldDB" id="A0A7H0EV47"/>
<sequence>MNKTKLIAYAVFFLVSYMAIYNYVYQQNVDYLSPPAWRVLTAIAVAVAVLASLAPAFAFKGSTGLREDGEINLCYFSPTITLIAIALCFIGKSLYFWSFELDHIAIKFAATVYLTSSPIFSLMFYYVQIDKDFV</sequence>
<keyword evidence="1" id="KW-1133">Transmembrane helix</keyword>
<feature type="transmembrane region" description="Helical" evidence="1">
    <location>
        <begin position="71"/>
        <end position="98"/>
    </location>
</feature>
<dbReference type="Proteomes" id="UP000516181">
    <property type="component" value="Plasmid p2757-40"/>
</dbReference>
<evidence type="ECO:0000313" key="3">
    <source>
        <dbReference type="Proteomes" id="UP000516181"/>
    </source>
</evidence>
<name>A0A7H0EV47_KLEVA</name>
<feature type="transmembrane region" description="Helical" evidence="1">
    <location>
        <begin position="36"/>
        <end position="59"/>
    </location>
</feature>
<keyword evidence="2" id="KW-0614">Plasmid</keyword>
<protein>
    <recommendedName>
        <fullName evidence="4">Transmembrane protein</fullName>
    </recommendedName>
</protein>
<proteinExistence type="predicted"/>
<organism evidence="2 3">
    <name type="scientific">Klebsiella variicola</name>
    <dbReference type="NCBI Taxonomy" id="244366"/>
    <lineage>
        <taxon>Bacteria</taxon>
        <taxon>Pseudomonadati</taxon>
        <taxon>Pseudomonadota</taxon>
        <taxon>Gammaproteobacteria</taxon>
        <taxon>Enterobacterales</taxon>
        <taxon>Enterobacteriaceae</taxon>
        <taxon>Klebsiella/Raoultella group</taxon>
        <taxon>Klebsiella</taxon>
        <taxon>Klebsiella pneumoniae complex</taxon>
    </lineage>
</organism>